<dbReference type="Proteomes" id="UP001148662">
    <property type="component" value="Unassembled WGS sequence"/>
</dbReference>
<dbReference type="EMBL" id="JANHOG010000785">
    <property type="protein sequence ID" value="KAJ3551550.1"/>
    <property type="molecule type" value="Genomic_DNA"/>
</dbReference>
<gene>
    <name evidence="1" type="ORF">NM688_g4637</name>
</gene>
<keyword evidence="2" id="KW-1185">Reference proteome</keyword>
<organism evidence="1 2">
    <name type="scientific">Phlebia brevispora</name>
    <dbReference type="NCBI Taxonomy" id="194682"/>
    <lineage>
        <taxon>Eukaryota</taxon>
        <taxon>Fungi</taxon>
        <taxon>Dikarya</taxon>
        <taxon>Basidiomycota</taxon>
        <taxon>Agaricomycotina</taxon>
        <taxon>Agaricomycetes</taxon>
        <taxon>Polyporales</taxon>
        <taxon>Meruliaceae</taxon>
        <taxon>Phlebia</taxon>
    </lineage>
</organism>
<accession>A0ACC1T237</accession>
<reference evidence="1" key="1">
    <citation type="submission" date="2022-07" db="EMBL/GenBank/DDBJ databases">
        <title>Genome Sequence of Phlebia brevispora.</title>
        <authorList>
            <person name="Buettner E."/>
        </authorList>
    </citation>
    <scope>NUCLEOTIDE SEQUENCE</scope>
    <source>
        <strain evidence="1">MPL23</strain>
    </source>
</reference>
<comment type="caution">
    <text evidence="1">The sequence shown here is derived from an EMBL/GenBank/DDBJ whole genome shotgun (WGS) entry which is preliminary data.</text>
</comment>
<sequence length="338" mass="36756">MSSPLSEIPAAAVYSVDLVSKYTTAAALALVCYEFVITIGYEYESLWERNWTASTWLFVGNRYVLLAATIAEAILSCTQASNFTLCLPRVLANAKPSLVLLRFHSTCLLGNSSKSALYLCGRVHGLKDLRTAQSYLYHRVMCLSARTSPSSDYCVNLVAFSTMIASDILAIGTIWIKTYRQVKRAASVGLNVNFSRTLLEHGTLYFVIICAVNLAGFLFHIASPREGNPMVIFISTIPSIVLSRFLINLREVGSRGATDTAQFSSPSALNFRMTTLPGIIGNLGEPFTPSGPNSPDLNGSSSDDSTQGDHKAMQDVLYANSGNLEEVGMLSHRIPDRG</sequence>
<name>A0ACC1T237_9APHY</name>
<evidence type="ECO:0000313" key="1">
    <source>
        <dbReference type="EMBL" id="KAJ3551550.1"/>
    </source>
</evidence>
<evidence type="ECO:0000313" key="2">
    <source>
        <dbReference type="Proteomes" id="UP001148662"/>
    </source>
</evidence>
<proteinExistence type="predicted"/>
<protein>
    <submittedName>
        <fullName evidence="1">Uncharacterized protein</fullName>
    </submittedName>
</protein>